<organism evidence="2 3">
    <name type="scientific">Rhizophlyctis rosea</name>
    <dbReference type="NCBI Taxonomy" id="64517"/>
    <lineage>
        <taxon>Eukaryota</taxon>
        <taxon>Fungi</taxon>
        <taxon>Fungi incertae sedis</taxon>
        <taxon>Chytridiomycota</taxon>
        <taxon>Chytridiomycota incertae sedis</taxon>
        <taxon>Chytridiomycetes</taxon>
        <taxon>Rhizophlyctidales</taxon>
        <taxon>Rhizophlyctidaceae</taxon>
        <taxon>Rhizophlyctis</taxon>
    </lineage>
</organism>
<sequence>MNMGISLPPPPRARSPVGRSAAPITQKEEPQPIRRDVAMGVEAGLSDFGSGKGSLDRDVGGVGASFHANHPHPPSAGGVGGGVGDYDEDDEGDEDFRRLQGGQQKGAGQVRQLVLDSSLDLPFDRRKESQRESLQFQQQQQKLERSPVQQPQRYEQEERFSPVQQPQRFSPVGQDQ</sequence>
<reference evidence="2" key="1">
    <citation type="submission" date="2020-05" db="EMBL/GenBank/DDBJ databases">
        <title>Phylogenomic resolution of chytrid fungi.</title>
        <authorList>
            <person name="Stajich J.E."/>
            <person name="Amses K."/>
            <person name="Simmons R."/>
            <person name="Seto K."/>
            <person name="Myers J."/>
            <person name="Bonds A."/>
            <person name="Quandt C.A."/>
            <person name="Barry K."/>
            <person name="Liu P."/>
            <person name="Grigoriev I."/>
            <person name="Longcore J.E."/>
            <person name="James T.Y."/>
        </authorList>
    </citation>
    <scope>NUCLEOTIDE SEQUENCE</scope>
    <source>
        <strain evidence="2">JEL0318</strain>
    </source>
</reference>
<evidence type="ECO:0000313" key="2">
    <source>
        <dbReference type="EMBL" id="KAJ3025374.1"/>
    </source>
</evidence>
<dbReference type="EMBL" id="JADGJD010003142">
    <property type="protein sequence ID" value="KAJ3025374.1"/>
    <property type="molecule type" value="Genomic_DNA"/>
</dbReference>
<feature type="compositionally biased region" description="Basic and acidic residues" evidence="1">
    <location>
        <begin position="26"/>
        <end position="37"/>
    </location>
</feature>
<evidence type="ECO:0000313" key="3">
    <source>
        <dbReference type="Proteomes" id="UP001212841"/>
    </source>
</evidence>
<comment type="caution">
    <text evidence="2">The sequence shown here is derived from an EMBL/GenBank/DDBJ whole genome shotgun (WGS) entry which is preliminary data.</text>
</comment>
<feature type="compositionally biased region" description="Acidic residues" evidence="1">
    <location>
        <begin position="85"/>
        <end position="94"/>
    </location>
</feature>
<evidence type="ECO:0000256" key="1">
    <source>
        <dbReference type="SAM" id="MobiDB-lite"/>
    </source>
</evidence>
<name>A0AAD5S0W3_9FUNG</name>
<protein>
    <submittedName>
        <fullName evidence="2">Uncharacterized protein</fullName>
    </submittedName>
</protein>
<proteinExistence type="predicted"/>
<feature type="compositionally biased region" description="Low complexity" evidence="1">
    <location>
        <begin position="132"/>
        <end position="141"/>
    </location>
</feature>
<feature type="compositionally biased region" description="Polar residues" evidence="1">
    <location>
        <begin position="162"/>
        <end position="176"/>
    </location>
</feature>
<gene>
    <name evidence="2" type="ORF">HK097_006697</name>
</gene>
<dbReference type="AlphaFoldDB" id="A0AAD5S0W3"/>
<feature type="region of interest" description="Disordered" evidence="1">
    <location>
        <begin position="1"/>
        <end position="176"/>
    </location>
</feature>
<accession>A0AAD5S0W3</accession>
<dbReference type="Proteomes" id="UP001212841">
    <property type="component" value="Unassembled WGS sequence"/>
</dbReference>
<keyword evidence="3" id="KW-1185">Reference proteome</keyword>
<feature type="non-terminal residue" evidence="2">
    <location>
        <position position="176"/>
    </location>
</feature>
<feature type="compositionally biased region" description="Basic and acidic residues" evidence="1">
    <location>
        <begin position="122"/>
        <end position="131"/>
    </location>
</feature>